<proteinExistence type="inferred from homology"/>
<evidence type="ECO:0000313" key="25">
    <source>
        <dbReference type="Proteomes" id="UP001140206"/>
    </source>
</evidence>
<dbReference type="EMBL" id="JAMFTS010000003">
    <property type="protein sequence ID" value="KAJ4778924.1"/>
    <property type="molecule type" value="Genomic_DNA"/>
</dbReference>
<gene>
    <name evidence="24" type="ORF">LUZ62_063181</name>
</gene>
<evidence type="ECO:0000256" key="22">
    <source>
        <dbReference type="SAM" id="MobiDB-lite"/>
    </source>
</evidence>
<feature type="compositionally biased region" description="Basic and acidic residues" evidence="22">
    <location>
        <begin position="387"/>
        <end position="426"/>
    </location>
</feature>
<protein>
    <recommendedName>
        <fullName evidence="5">Serine/threonine-protein kinase RIO1</fullName>
        <ecNumber evidence="4">2.7.11.1</ecNumber>
    </recommendedName>
    <alternativeName>
        <fullName evidence="18">Serine/threonine-protein kinase rio1</fullName>
    </alternativeName>
</protein>
<dbReference type="InterPro" id="IPR000687">
    <property type="entry name" value="RIO_kinase"/>
</dbReference>
<feature type="active site" description="4-aspartylphosphate intermediate" evidence="19">
    <location>
        <position position="253"/>
    </location>
</feature>
<comment type="caution">
    <text evidence="24">The sequence shown here is derived from an EMBL/GenBank/DDBJ whole genome shotgun (WGS) entry which is preliminary data.</text>
</comment>
<dbReference type="InterPro" id="IPR018934">
    <property type="entry name" value="RIO_dom"/>
</dbReference>
<evidence type="ECO:0000256" key="14">
    <source>
        <dbReference type="ARBA" id="ARBA00022840"/>
    </source>
</evidence>
<feature type="binding site" evidence="21">
    <location>
        <position position="241"/>
    </location>
    <ligand>
        <name>Mg(2+)</name>
        <dbReference type="ChEBI" id="CHEBI:18420"/>
    </ligand>
</feature>
<comment type="cofactor">
    <cofactor evidence="1 21">
        <name>Mg(2+)</name>
        <dbReference type="ChEBI" id="CHEBI:18420"/>
    </cofactor>
</comment>
<dbReference type="Proteomes" id="UP001140206">
    <property type="component" value="Chromosome 3"/>
</dbReference>
<dbReference type="GO" id="GO:0005737">
    <property type="term" value="C:cytoplasm"/>
    <property type="evidence" value="ECO:0007669"/>
    <property type="project" value="UniProtKB-SubCell"/>
</dbReference>
<dbReference type="GO" id="GO:0046872">
    <property type="term" value="F:metal ion binding"/>
    <property type="evidence" value="ECO:0007669"/>
    <property type="project" value="UniProtKB-KW"/>
</dbReference>
<evidence type="ECO:0000256" key="7">
    <source>
        <dbReference type="ARBA" id="ARBA00022517"/>
    </source>
</evidence>
<dbReference type="PANTHER" id="PTHR45723">
    <property type="entry name" value="SERINE/THREONINE-PROTEIN KINASE RIO1"/>
    <property type="match status" value="1"/>
</dbReference>
<comment type="similarity">
    <text evidence="3">Belongs to the protein kinase superfamily. RIO-type Ser/Thr kinase family.</text>
</comment>
<dbReference type="GO" id="GO:0016787">
    <property type="term" value="F:hydrolase activity"/>
    <property type="evidence" value="ECO:0007669"/>
    <property type="project" value="UniProtKB-KW"/>
</dbReference>
<dbReference type="InterPro" id="IPR018935">
    <property type="entry name" value="RIO_kinase_CS"/>
</dbReference>
<evidence type="ECO:0000256" key="6">
    <source>
        <dbReference type="ARBA" id="ARBA00022490"/>
    </source>
</evidence>
<feature type="active site" description="Proton acceptor" evidence="19">
    <location>
        <position position="236"/>
    </location>
</feature>
<keyword evidence="9" id="KW-0808">Transferase</keyword>
<keyword evidence="6" id="KW-0963">Cytoplasm</keyword>
<evidence type="ECO:0000256" key="11">
    <source>
        <dbReference type="ARBA" id="ARBA00022741"/>
    </source>
</evidence>
<keyword evidence="7" id="KW-0690">Ribosome biogenesis</keyword>
<feature type="region of interest" description="Disordered" evidence="22">
    <location>
        <begin position="1"/>
        <end position="27"/>
    </location>
</feature>
<feature type="binding site" evidence="21">
    <location>
        <position position="253"/>
    </location>
    <ligand>
        <name>Mg(2+)</name>
        <dbReference type="ChEBI" id="CHEBI:18420"/>
    </ligand>
</feature>
<feature type="domain" description="Protein kinase" evidence="23">
    <location>
        <begin position="91"/>
        <end position="419"/>
    </location>
</feature>
<dbReference type="SUPFAM" id="SSF56112">
    <property type="entry name" value="Protein kinase-like (PK-like)"/>
    <property type="match status" value="1"/>
</dbReference>
<keyword evidence="13" id="KW-0378">Hydrolase</keyword>
<evidence type="ECO:0000256" key="4">
    <source>
        <dbReference type="ARBA" id="ARBA00012513"/>
    </source>
</evidence>
<sequence>METLQVQPLSNQSQRCTSHNRADADPLEELEEPMNVGMSNLAKTGIRKSIKVTAIGKTKKTDKADRATVEQTIDNRTRQILLKMINKGVFDEINGCVATGKEANVYHATKSDGKEELAIKVYKTSVLVFKNRDRYVRGDRRFSRGYCKRNPRKMVKTWAEKERRNLERVKAAGIRCPKPLLLKSNVLVIEFIGKGGCAAPRLKDANLPEEKLRESYVEIITAMRTLYQECKLVHGDLSEYNILYFHGHIYIIDVSQSVHLDHQLALKFLNEDCLHVTDFFKKHGVAAMSVKELFDFVIDPKISDESVDEYLEKVQQKILEREYVAAKDDTIFPTAMYDKPFQGFVHTREKTREDRQVEREEITNQPEEIDGESSGDELCASSDEEEKGEKREKVRPEERKTARKENKKKVKEEKREARITKVPKAEKKLRKKLAKPKCRR</sequence>
<dbReference type="SMART" id="SM00090">
    <property type="entry name" value="RIO"/>
    <property type="match status" value="1"/>
</dbReference>
<keyword evidence="10" id="KW-0479">Metal-binding</keyword>
<dbReference type="FunFam" id="3.30.200.20:FF:000148">
    <property type="entry name" value="Serine/threonine-protein kinase RIO1"/>
    <property type="match status" value="1"/>
</dbReference>
<dbReference type="InterPro" id="IPR017407">
    <property type="entry name" value="Ser/Thr_kinase_Rio1"/>
</dbReference>
<accession>A0AAV8EES8</accession>
<comment type="subcellular location">
    <subcellularLocation>
        <location evidence="2">Cytoplasm</location>
    </subcellularLocation>
</comment>
<evidence type="ECO:0000256" key="9">
    <source>
        <dbReference type="ARBA" id="ARBA00022679"/>
    </source>
</evidence>
<dbReference type="AlphaFoldDB" id="A0AAV8EES8"/>
<dbReference type="Gene3D" id="3.30.200.20">
    <property type="entry name" value="Phosphorylase Kinase, domain 1"/>
    <property type="match status" value="1"/>
</dbReference>
<evidence type="ECO:0000256" key="1">
    <source>
        <dbReference type="ARBA" id="ARBA00001946"/>
    </source>
</evidence>
<evidence type="ECO:0000256" key="20">
    <source>
        <dbReference type="PIRSR" id="PIRSR038147-2"/>
    </source>
</evidence>
<evidence type="ECO:0000256" key="10">
    <source>
        <dbReference type="ARBA" id="ARBA00022723"/>
    </source>
</evidence>
<dbReference type="Gene3D" id="1.10.510.10">
    <property type="entry name" value="Transferase(Phosphotransferase) domain 1"/>
    <property type="match status" value="1"/>
</dbReference>
<keyword evidence="11 20" id="KW-0547">Nucleotide-binding</keyword>
<keyword evidence="14 20" id="KW-0067">ATP-binding</keyword>
<keyword evidence="25" id="KW-1185">Reference proteome</keyword>
<evidence type="ECO:0000256" key="17">
    <source>
        <dbReference type="ARBA" id="ARBA00048679"/>
    </source>
</evidence>
<dbReference type="GO" id="GO:0042254">
    <property type="term" value="P:ribosome biogenesis"/>
    <property type="evidence" value="ECO:0007669"/>
    <property type="project" value="UniProtKB-KW"/>
</dbReference>
<evidence type="ECO:0000256" key="2">
    <source>
        <dbReference type="ARBA" id="ARBA00004496"/>
    </source>
</evidence>
<dbReference type="PROSITE" id="PS50011">
    <property type="entry name" value="PROTEIN_KINASE_DOM"/>
    <property type="match status" value="1"/>
</dbReference>
<evidence type="ECO:0000256" key="12">
    <source>
        <dbReference type="ARBA" id="ARBA00022777"/>
    </source>
</evidence>
<dbReference type="PROSITE" id="PS01245">
    <property type="entry name" value="RIO1"/>
    <property type="match status" value="1"/>
</dbReference>
<evidence type="ECO:0000256" key="18">
    <source>
        <dbReference type="ARBA" id="ARBA00068838"/>
    </source>
</evidence>
<comment type="catalytic activity">
    <reaction evidence="16">
        <text>L-threonyl-[protein] + ATP = O-phospho-L-threonyl-[protein] + ADP + H(+)</text>
        <dbReference type="Rhea" id="RHEA:46608"/>
        <dbReference type="Rhea" id="RHEA-COMP:11060"/>
        <dbReference type="Rhea" id="RHEA-COMP:11605"/>
        <dbReference type="ChEBI" id="CHEBI:15378"/>
        <dbReference type="ChEBI" id="CHEBI:30013"/>
        <dbReference type="ChEBI" id="CHEBI:30616"/>
        <dbReference type="ChEBI" id="CHEBI:61977"/>
        <dbReference type="ChEBI" id="CHEBI:456216"/>
        <dbReference type="EC" id="2.7.11.1"/>
    </reaction>
</comment>
<evidence type="ECO:0000256" key="13">
    <source>
        <dbReference type="ARBA" id="ARBA00022801"/>
    </source>
</evidence>
<dbReference type="Pfam" id="PF01163">
    <property type="entry name" value="RIO1"/>
    <property type="match status" value="1"/>
</dbReference>
<feature type="binding site" evidence="20">
    <location>
        <position position="120"/>
    </location>
    <ligand>
        <name>ATP</name>
        <dbReference type="ChEBI" id="CHEBI:30616"/>
    </ligand>
</feature>
<dbReference type="PIRSF" id="PIRSF038147">
    <property type="entry name" value="Ser/Thr_PK_RIO1"/>
    <property type="match status" value="1"/>
</dbReference>
<dbReference type="InterPro" id="IPR000719">
    <property type="entry name" value="Prot_kinase_dom"/>
</dbReference>
<feature type="compositionally biased region" description="Basic and acidic residues" evidence="22">
    <location>
        <begin position="348"/>
        <end position="362"/>
    </location>
</feature>
<comment type="catalytic activity">
    <reaction evidence="17">
        <text>L-seryl-[protein] + ATP = O-phospho-L-seryl-[protein] + ADP + H(+)</text>
        <dbReference type="Rhea" id="RHEA:17989"/>
        <dbReference type="Rhea" id="RHEA-COMP:9863"/>
        <dbReference type="Rhea" id="RHEA-COMP:11604"/>
        <dbReference type="ChEBI" id="CHEBI:15378"/>
        <dbReference type="ChEBI" id="CHEBI:29999"/>
        <dbReference type="ChEBI" id="CHEBI:30616"/>
        <dbReference type="ChEBI" id="CHEBI:83421"/>
        <dbReference type="ChEBI" id="CHEBI:456216"/>
        <dbReference type="EC" id="2.7.11.1"/>
    </reaction>
</comment>
<evidence type="ECO:0000256" key="16">
    <source>
        <dbReference type="ARBA" id="ARBA00047899"/>
    </source>
</evidence>
<evidence type="ECO:0000256" key="21">
    <source>
        <dbReference type="PIRSR" id="PIRSR038147-3"/>
    </source>
</evidence>
<keyword evidence="12 24" id="KW-0418">Kinase</keyword>
<evidence type="ECO:0000256" key="15">
    <source>
        <dbReference type="ARBA" id="ARBA00022842"/>
    </source>
</evidence>
<keyword evidence="15" id="KW-0460">Magnesium</keyword>
<organism evidence="24 25">
    <name type="scientific">Rhynchospora pubera</name>
    <dbReference type="NCBI Taxonomy" id="906938"/>
    <lineage>
        <taxon>Eukaryota</taxon>
        <taxon>Viridiplantae</taxon>
        <taxon>Streptophyta</taxon>
        <taxon>Embryophyta</taxon>
        <taxon>Tracheophyta</taxon>
        <taxon>Spermatophyta</taxon>
        <taxon>Magnoliopsida</taxon>
        <taxon>Liliopsida</taxon>
        <taxon>Poales</taxon>
        <taxon>Cyperaceae</taxon>
        <taxon>Cyperoideae</taxon>
        <taxon>Rhynchosporeae</taxon>
        <taxon>Rhynchospora</taxon>
    </lineage>
</organism>
<dbReference type="GO" id="GO:0005524">
    <property type="term" value="F:ATP binding"/>
    <property type="evidence" value="ECO:0007669"/>
    <property type="project" value="UniProtKB-KW"/>
</dbReference>
<evidence type="ECO:0000313" key="24">
    <source>
        <dbReference type="EMBL" id="KAJ4778924.1"/>
    </source>
</evidence>
<evidence type="ECO:0000259" key="23">
    <source>
        <dbReference type="PROSITE" id="PS50011"/>
    </source>
</evidence>
<evidence type="ECO:0000256" key="5">
    <source>
        <dbReference type="ARBA" id="ARBA00016038"/>
    </source>
</evidence>
<name>A0AAV8EES8_9POAL</name>
<feature type="compositionally biased region" description="Basic residues" evidence="22">
    <location>
        <begin position="427"/>
        <end position="440"/>
    </location>
</feature>
<dbReference type="InterPro" id="IPR051272">
    <property type="entry name" value="RIO-type_Ser/Thr_kinase"/>
</dbReference>
<evidence type="ECO:0000256" key="8">
    <source>
        <dbReference type="ARBA" id="ARBA00022527"/>
    </source>
</evidence>
<evidence type="ECO:0000256" key="3">
    <source>
        <dbReference type="ARBA" id="ARBA00009196"/>
    </source>
</evidence>
<feature type="compositionally biased region" description="Polar residues" evidence="22">
    <location>
        <begin position="1"/>
        <end position="19"/>
    </location>
</feature>
<dbReference type="InterPro" id="IPR011009">
    <property type="entry name" value="Kinase-like_dom_sf"/>
</dbReference>
<keyword evidence="8" id="KW-0723">Serine/threonine-protein kinase</keyword>
<reference evidence="24" key="1">
    <citation type="submission" date="2022-08" db="EMBL/GenBank/DDBJ databases">
        <authorList>
            <person name="Marques A."/>
        </authorList>
    </citation>
    <scope>NUCLEOTIDE SEQUENCE</scope>
    <source>
        <strain evidence="24">RhyPub2mFocal</strain>
        <tissue evidence="24">Leaves</tissue>
    </source>
</reference>
<dbReference type="GO" id="GO:0004674">
    <property type="term" value="F:protein serine/threonine kinase activity"/>
    <property type="evidence" value="ECO:0007669"/>
    <property type="project" value="UniProtKB-KW"/>
</dbReference>
<dbReference type="EC" id="2.7.11.1" evidence="4"/>
<dbReference type="CDD" id="cd05147">
    <property type="entry name" value="RIO1_euk"/>
    <property type="match status" value="1"/>
</dbReference>
<evidence type="ECO:0000256" key="19">
    <source>
        <dbReference type="PIRSR" id="PIRSR038147-1"/>
    </source>
</evidence>
<feature type="binding site" evidence="20">
    <location>
        <position position="192"/>
    </location>
    <ligand>
        <name>ATP</name>
        <dbReference type="ChEBI" id="CHEBI:30616"/>
    </ligand>
</feature>
<feature type="region of interest" description="Disordered" evidence="22">
    <location>
        <begin position="348"/>
        <end position="440"/>
    </location>
</feature>